<dbReference type="OrthoDB" id="9804975at2"/>
<dbReference type="EMBL" id="BAFK01000006">
    <property type="protein sequence ID" value="GAB58371.1"/>
    <property type="molecule type" value="Genomic_DNA"/>
</dbReference>
<dbReference type="Pfam" id="PF03918">
    <property type="entry name" value="CcmH"/>
    <property type="match status" value="1"/>
</dbReference>
<comment type="similarity">
    <text evidence="1 7">Belongs to the CcmH/CycL/Ccl2/NrfF family.</text>
</comment>
<evidence type="ECO:0000256" key="4">
    <source>
        <dbReference type="ARBA" id="ARBA00022729"/>
    </source>
</evidence>
<dbReference type="CDD" id="cd16378">
    <property type="entry name" value="CcmH_N"/>
    <property type="match status" value="1"/>
</dbReference>
<gene>
    <name evidence="9" type="primary">ccmH</name>
    <name evidence="9" type="ORF">RNAN_1343</name>
</gene>
<dbReference type="RefSeq" id="WP_008219999.1">
    <property type="nucleotide sequence ID" value="NZ_BAFK01000006.1"/>
</dbReference>
<evidence type="ECO:0000256" key="1">
    <source>
        <dbReference type="ARBA" id="ARBA00010342"/>
    </source>
</evidence>
<dbReference type="InterPro" id="IPR005616">
    <property type="entry name" value="CcmH/CycL/Ccl2/NrfF_N"/>
</dbReference>
<keyword evidence="7" id="KW-0472">Membrane</keyword>
<dbReference type="AlphaFoldDB" id="I1DWE3"/>
<feature type="domain" description="CcmH/CycL/Ccl2/NrfF N-terminal" evidence="8">
    <location>
        <begin position="4"/>
        <end position="128"/>
    </location>
</feature>
<keyword evidence="10" id="KW-1185">Reference proteome</keyword>
<keyword evidence="7" id="KW-0812">Transmembrane</keyword>
<keyword evidence="6 7" id="KW-0408">Iron</keyword>
<dbReference type="GO" id="GO:0046872">
    <property type="term" value="F:metal ion binding"/>
    <property type="evidence" value="ECO:0007669"/>
    <property type="project" value="UniProtKB-KW"/>
</dbReference>
<keyword evidence="3 7" id="KW-0479">Metal-binding</keyword>
<dbReference type="STRING" id="562729.RNAN_1343"/>
<evidence type="ECO:0000259" key="8">
    <source>
        <dbReference type="Pfam" id="PF03918"/>
    </source>
</evidence>
<organism evidence="9 10">
    <name type="scientific">Rheinheimera nanhaiensis E407-8</name>
    <dbReference type="NCBI Taxonomy" id="562729"/>
    <lineage>
        <taxon>Bacteria</taxon>
        <taxon>Pseudomonadati</taxon>
        <taxon>Pseudomonadota</taxon>
        <taxon>Gammaproteobacteria</taxon>
        <taxon>Chromatiales</taxon>
        <taxon>Chromatiaceae</taxon>
        <taxon>Rheinheimera</taxon>
    </lineage>
</organism>
<feature type="signal peptide" evidence="7">
    <location>
        <begin position="1"/>
        <end position="16"/>
    </location>
</feature>
<keyword evidence="5" id="KW-0201">Cytochrome c-type biogenesis</keyword>
<keyword evidence="4 7" id="KW-0732">Signal</keyword>
<feature type="chain" id="PRO_5011020916" description="Cytochrome c-type biogenesis protein" evidence="7">
    <location>
        <begin position="17"/>
        <end position="151"/>
    </location>
</feature>
<keyword evidence="7" id="KW-1133">Transmembrane helix</keyword>
<evidence type="ECO:0000256" key="7">
    <source>
        <dbReference type="RuleBase" id="RU364112"/>
    </source>
</evidence>
<evidence type="ECO:0000256" key="5">
    <source>
        <dbReference type="ARBA" id="ARBA00022748"/>
    </source>
</evidence>
<comment type="function">
    <text evidence="7">Possible subunit of a heme lyase.</text>
</comment>
<evidence type="ECO:0000256" key="2">
    <source>
        <dbReference type="ARBA" id="ARBA00022617"/>
    </source>
</evidence>
<dbReference type="GO" id="GO:0017004">
    <property type="term" value="P:cytochrome complex assembly"/>
    <property type="evidence" value="ECO:0007669"/>
    <property type="project" value="UniProtKB-KW"/>
</dbReference>
<proteinExistence type="inferred from homology"/>
<protein>
    <recommendedName>
        <fullName evidence="7">Cytochrome c-type biogenesis protein</fullName>
    </recommendedName>
</protein>
<reference evidence="9 10" key="1">
    <citation type="journal article" date="2012" name="J. Bacteriol.">
        <title>Genome Sequence of the Protease-Producing Bacterium Rheinheimera nanhaiensis E407-8T, Isolated from Deep-Sea Sediment of the South China Sea.</title>
        <authorList>
            <person name="Zhang X.-Y."/>
            <person name="Zhang Y.-J."/>
            <person name="Qin Q.-L."/>
            <person name="Xie B.-B."/>
            <person name="Chen X.-L."/>
            <person name="Zhou B.-C."/>
            <person name="Zhang Y.-Z."/>
        </authorList>
    </citation>
    <scope>NUCLEOTIDE SEQUENCE [LARGE SCALE GENOMIC DNA]</scope>
    <source>
        <strain evidence="9 10">E407-8</strain>
    </source>
</reference>
<dbReference type="InterPro" id="IPR038297">
    <property type="entry name" value="CcmH/CycL/NrfF/Ccl2_sf"/>
</dbReference>
<dbReference type="InterPro" id="IPR051263">
    <property type="entry name" value="C-type_cytochrome_biogenesis"/>
</dbReference>
<sequence length="151" mass="17405">MRLVLVALFASFSLLAQDIRPFDNEQQRQLFNQLTAELRCPQCQNQNIADSNAIVAVDMREKTYQLVREGKDRAQVLDYMIGRYGDFVHYQPPVNRFTLWLWLAPLLMLVLLLAVGAYRRASKNNDDELAANTPSASELDTLIDRYRSKKP</sequence>
<feature type="transmembrane region" description="Helical" evidence="7">
    <location>
        <begin position="99"/>
        <end position="118"/>
    </location>
</feature>
<name>I1DWE3_9GAMM</name>
<dbReference type="Gene3D" id="1.10.8.640">
    <property type="entry name" value="Cytochrome C biogenesis protein"/>
    <property type="match status" value="1"/>
</dbReference>
<evidence type="ECO:0000256" key="6">
    <source>
        <dbReference type="ARBA" id="ARBA00023004"/>
    </source>
</evidence>
<evidence type="ECO:0000313" key="10">
    <source>
        <dbReference type="Proteomes" id="UP000004374"/>
    </source>
</evidence>
<dbReference type="Proteomes" id="UP000004374">
    <property type="component" value="Unassembled WGS sequence"/>
</dbReference>
<evidence type="ECO:0000313" key="9">
    <source>
        <dbReference type="EMBL" id="GAB58371.1"/>
    </source>
</evidence>
<comment type="caution">
    <text evidence="9">The sequence shown here is derived from an EMBL/GenBank/DDBJ whole genome shotgun (WGS) entry which is preliminary data.</text>
</comment>
<dbReference type="PANTHER" id="PTHR47870:SF1">
    <property type="entry name" value="CYTOCHROME C-TYPE BIOGENESIS PROTEIN CCMH"/>
    <property type="match status" value="1"/>
</dbReference>
<accession>I1DWE3</accession>
<keyword evidence="2 7" id="KW-0349">Heme</keyword>
<dbReference type="PANTHER" id="PTHR47870">
    <property type="entry name" value="CYTOCHROME C-TYPE BIOGENESIS PROTEIN CCMH"/>
    <property type="match status" value="1"/>
</dbReference>
<dbReference type="FunFam" id="1.10.8.640:FF:000001">
    <property type="entry name" value="Cytochrome c-type biogenesis protein"/>
    <property type="match status" value="1"/>
</dbReference>
<dbReference type="GO" id="GO:0005886">
    <property type="term" value="C:plasma membrane"/>
    <property type="evidence" value="ECO:0007669"/>
    <property type="project" value="TreeGrafter"/>
</dbReference>
<evidence type="ECO:0000256" key="3">
    <source>
        <dbReference type="ARBA" id="ARBA00022723"/>
    </source>
</evidence>